<feature type="binding site" evidence="17">
    <location>
        <position position="84"/>
    </location>
    <ligand>
        <name>Zn(2+)</name>
        <dbReference type="ChEBI" id="CHEBI:29105"/>
        <note>catalytic</note>
    </ligand>
</feature>
<feature type="binding site" evidence="16">
    <location>
        <position position="183"/>
    </location>
    <ligand>
        <name>substrate</name>
    </ligand>
</feature>
<keyword evidence="6 14" id="KW-0686">Riboflavin biosynthesis</keyword>
<comment type="caution">
    <text evidence="19">The sequence shown here is derived from an EMBL/GenBank/DDBJ whole genome shotgun (WGS) entry which is preliminary data.</text>
</comment>
<dbReference type="AlphaFoldDB" id="A0A8I0GA97"/>
<evidence type="ECO:0000313" key="19">
    <source>
        <dbReference type="EMBL" id="MBD3689098.1"/>
    </source>
</evidence>
<feature type="binding site" evidence="16">
    <location>
        <position position="222"/>
    </location>
    <ligand>
        <name>substrate</name>
    </ligand>
</feature>
<feature type="binding site" evidence="16">
    <location>
        <position position="240"/>
    </location>
    <ligand>
        <name>NADP(+)</name>
        <dbReference type="ChEBI" id="CHEBI:58349"/>
    </ligand>
</feature>
<evidence type="ECO:0000256" key="16">
    <source>
        <dbReference type="PIRSR" id="PIRSR006769-2"/>
    </source>
</evidence>
<keyword evidence="9 14" id="KW-0521">NADP</keyword>
<evidence type="ECO:0000256" key="5">
    <source>
        <dbReference type="ARBA" id="ARBA00007417"/>
    </source>
</evidence>
<evidence type="ECO:0000256" key="2">
    <source>
        <dbReference type="ARBA" id="ARBA00004882"/>
    </source>
</evidence>
<feature type="binding site" evidence="16">
    <location>
        <position position="211"/>
    </location>
    <ligand>
        <name>NADP(+)</name>
        <dbReference type="ChEBI" id="CHEBI:58349"/>
    </ligand>
</feature>
<dbReference type="PROSITE" id="PS00903">
    <property type="entry name" value="CYT_DCMP_DEAMINASES_1"/>
    <property type="match status" value="1"/>
</dbReference>
<protein>
    <recommendedName>
        <fullName evidence="14">Riboflavin biosynthesis protein RibD</fullName>
    </recommendedName>
    <domain>
        <recommendedName>
            <fullName evidence="14">Diaminohydroxyphosphoribosylaminopyrimidine deaminase</fullName>
            <shortName evidence="14">DRAP deaminase</shortName>
            <ecNumber evidence="14">3.5.4.26</ecNumber>
        </recommendedName>
        <alternativeName>
            <fullName evidence="14">Riboflavin-specific deaminase</fullName>
        </alternativeName>
    </domain>
    <domain>
        <recommendedName>
            <fullName evidence="14">5-amino-6-(5-phosphoribosylamino)uracil reductase</fullName>
            <ecNumber evidence="14">1.1.1.193</ecNumber>
        </recommendedName>
        <alternativeName>
            <fullName evidence="14">HTP reductase</fullName>
        </alternativeName>
    </domain>
</protein>
<dbReference type="Gene3D" id="3.40.140.10">
    <property type="entry name" value="Cytidine Deaminase, domain 2"/>
    <property type="match status" value="1"/>
</dbReference>
<sequence>MARPPQEPQALDAALERALDAARRGPLAGGNPRVGCTLLSPSGEILAVGYHRGAGTAHAEVDALSQLPRGGARGSCAVVTLEPCNHTGRTGPCSRALAEAGVARVIYALPDPNAEAAGGAAWLRGHGIEAIDARQAGIAPALIDRARDLNAAWCHAVARGRPWVIAKTAMSTDGIVAAADGTSQWITSPEARACGHEIRAGVDAIVVGTGTALADNPRLSARDRSGTALAHQPVRIVVGSRDLPEDSHLRAAGVEHVRDHDLAGLLERLGERGIRRVLIEGGPTLVSAALRAGVVDEWHVYRAPILLGQGRRAIAPLGIATLADALPIRLVNSRPVGADHLDIYAISQEARDVYRTR</sequence>
<organism evidence="19 20">
    <name type="scientific">Nanchangia anserum</name>
    <dbReference type="NCBI Taxonomy" id="2692125"/>
    <lineage>
        <taxon>Bacteria</taxon>
        <taxon>Bacillati</taxon>
        <taxon>Actinomycetota</taxon>
        <taxon>Actinomycetes</taxon>
        <taxon>Actinomycetales</taxon>
        <taxon>Actinomycetaceae</taxon>
        <taxon>Nanchangia</taxon>
    </lineage>
</organism>
<evidence type="ECO:0000256" key="6">
    <source>
        <dbReference type="ARBA" id="ARBA00022619"/>
    </source>
</evidence>
<feature type="binding site" evidence="16">
    <location>
        <position position="215"/>
    </location>
    <ligand>
        <name>NADP(+)</name>
        <dbReference type="ChEBI" id="CHEBI:58349"/>
    </ligand>
</feature>
<dbReference type="NCBIfam" id="TIGR00326">
    <property type="entry name" value="eubact_ribD"/>
    <property type="match status" value="1"/>
</dbReference>
<evidence type="ECO:0000259" key="18">
    <source>
        <dbReference type="PROSITE" id="PS51747"/>
    </source>
</evidence>
<comment type="catalytic activity">
    <reaction evidence="13 14">
        <text>2,5-diamino-6-hydroxy-4-(5-phosphoribosylamino)-pyrimidine + H2O + H(+) = 5-amino-6-(5-phospho-D-ribosylamino)uracil + NH4(+)</text>
        <dbReference type="Rhea" id="RHEA:21868"/>
        <dbReference type="ChEBI" id="CHEBI:15377"/>
        <dbReference type="ChEBI" id="CHEBI:15378"/>
        <dbReference type="ChEBI" id="CHEBI:28938"/>
        <dbReference type="ChEBI" id="CHEBI:58453"/>
        <dbReference type="ChEBI" id="CHEBI:58614"/>
        <dbReference type="EC" id="3.5.4.26"/>
    </reaction>
</comment>
<dbReference type="InterPro" id="IPR004794">
    <property type="entry name" value="Eubact_RibD"/>
</dbReference>
<dbReference type="GO" id="GO:0009231">
    <property type="term" value="P:riboflavin biosynthetic process"/>
    <property type="evidence" value="ECO:0007669"/>
    <property type="project" value="UniProtKB-UniPathway"/>
</dbReference>
<dbReference type="SUPFAM" id="SSF53927">
    <property type="entry name" value="Cytidine deaminase-like"/>
    <property type="match status" value="1"/>
</dbReference>
<comment type="pathway">
    <text evidence="3 14">Cofactor biosynthesis; riboflavin biosynthesis; 5-amino-6-(D-ribitylamino)uracil from GTP: step 3/4.</text>
</comment>
<evidence type="ECO:0000256" key="13">
    <source>
        <dbReference type="ARBA" id="ARBA00049886"/>
    </source>
</evidence>
<keyword evidence="14 19" id="KW-0378">Hydrolase</keyword>
<reference evidence="19 20" key="1">
    <citation type="submission" date="2020-08" db="EMBL/GenBank/DDBJ databases">
        <title>Winkia gen. nov., sp. nov., isolated from faeces of the Anser albifrons in China.</title>
        <authorList>
            <person name="Liu Q."/>
        </authorList>
    </citation>
    <scope>NUCLEOTIDE SEQUENCE [LARGE SCALE GENOMIC DNA]</scope>
    <source>
        <strain evidence="19 20">C62</strain>
    </source>
</reference>
<feature type="binding site" evidence="16">
    <location>
        <position position="280"/>
    </location>
    <ligand>
        <name>substrate</name>
    </ligand>
</feature>
<evidence type="ECO:0000313" key="20">
    <source>
        <dbReference type="Proteomes" id="UP000627538"/>
    </source>
</evidence>
<evidence type="ECO:0000256" key="11">
    <source>
        <dbReference type="ARBA" id="ARBA00023268"/>
    </source>
</evidence>
<dbReference type="GO" id="GO:0008270">
    <property type="term" value="F:zinc ion binding"/>
    <property type="evidence" value="ECO:0007669"/>
    <property type="project" value="InterPro"/>
</dbReference>
<dbReference type="InterPro" id="IPR002734">
    <property type="entry name" value="RibDG_C"/>
</dbReference>
<feature type="binding site" evidence="16">
    <location>
        <position position="219"/>
    </location>
    <ligand>
        <name>substrate</name>
    </ligand>
</feature>
<feature type="binding site" evidence="16">
    <location>
        <position position="185"/>
    </location>
    <ligand>
        <name>NADP(+)</name>
        <dbReference type="ChEBI" id="CHEBI:58349"/>
    </ligand>
</feature>
<evidence type="ECO:0000256" key="8">
    <source>
        <dbReference type="ARBA" id="ARBA00022833"/>
    </source>
</evidence>
<accession>A0A8I0GA97</accession>
<dbReference type="InterPro" id="IPR050765">
    <property type="entry name" value="Riboflavin_Biosynth_HTPR"/>
</dbReference>
<evidence type="ECO:0000256" key="4">
    <source>
        <dbReference type="ARBA" id="ARBA00005259"/>
    </source>
</evidence>
<keyword evidence="7 14" id="KW-0479">Metal-binding</keyword>
<dbReference type="GO" id="GO:0008835">
    <property type="term" value="F:diaminohydroxyphosphoribosylaminopyrimidine deaminase activity"/>
    <property type="evidence" value="ECO:0007669"/>
    <property type="project" value="UniProtKB-EC"/>
</dbReference>
<dbReference type="Pfam" id="PF00383">
    <property type="entry name" value="dCMP_cyt_deam_1"/>
    <property type="match status" value="1"/>
</dbReference>
<dbReference type="Gene3D" id="3.40.430.10">
    <property type="entry name" value="Dihydrofolate Reductase, subunit A"/>
    <property type="match status" value="2"/>
</dbReference>
<feature type="binding site" evidence="17">
    <location>
        <position position="58"/>
    </location>
    <ligand>
        <name>Zn(2+)</name>
        <dbReference type="ChEBI" id="CHEBI:29105"/>
        <note>catalytic</note>
    </ligand>
</feature>
<keyword evidence="11" id="KW-0511">Multifunctional enzyme</keyword>
<dbReference type="SUPFAM" id="SSF53597">
    <property type="entry name" value="Dihydrofolate reductase-like"/>
    <property type="match status" value="1"/>
</dbReference>
<feature type="binding site" evidence="16">
    <location>
        <position position="169"/>
    </location>
    <ligand>
        <name>NADP(+)</name>
        <dbReference type="ChEBI" id="CHEBI:58349"/>
    </ligand>
</feature>
<feature type="binding site" evidence="17">
    <location>
        <position position="93"/>
    </location>
    <ligand>
        <name>Zn(2+)</name>
        <dbReference type="ChEBI" id="CHEBI:29105"/>
        <note>catalytic</note>
    </ligand>
</feature>
<dbReference type="EC" id="3.5.4.26" evidence="14"/>
<dbReference type="PIRSF" id="PIRSF006769">
    <property type="entry name" value="RibD"/>
    <property type="match status" value="1"/>
</dbReference>
<dbReference type="CDD" id="cd01284">
    <property type="entry name" value="Riboflavin_deaminase-reductase"/>
    <property type="match status" value="1"/>
</dbReference>
<evidence type="ECO:0000256" key="9">
    <source>
        <dbReference type="ARBA" id="ARBA00022857"/>
    </source>
</evidence>
<dbReference type="PROSITE" id="PS51747">
    <property type="entry name" value="CYT_DCMP_DEAMINASES_2"/>
    <property type="match status" value="1"/>
</dbReference>
<evidence type="ECO:0000256" key="15">
    <source>
        <dbReference type="PIRSR" id="PIRSR006769-1"/>
    </source>
</evidence>
<evidence type="ECO:0000256" key="12">
    <source>
        <dbReference type="ARBA" id="ARBA00049861"/>
    </source>
</evidence>
<dbReference type="InterPro" id="IPR016193">
    <property type="entry name" value="Cytidine_deaminase-like"/>
</dbReference>
<dbReference type="PANTHER" id="PTHR38011:SF7">
    <property type="entry name" value="2,5-DIAMINO-6-RIBOSYLAMINO-4(3H)-PYRIMIDINONE 5'-PHOSPHATE REDUCTASE"/>
    <property type="match status" value="1"/>
</dbReference>
<dbReference type="InterPro" id="IPR002125">
    <property type="entry name" value="CMP_dCMP_dom"/>
</dbReference>
<evidence type="ECO:0000256" key="14">
    <source>
        <dbReference type="PIRNR" id="PIRNR006769"/>
    </source>
</evidence>
<comment type="pathway">
    <text evidence="2 14">Cofactor biosynthesis; riboflavin biosynthesis; 5-amino-6-(D-ribitylamino)uracil from GTP: step 2/4.</text>
</comment>
<comment type="cofactor">
    <cofactor evidence="14 17">
        <name>Zn(2+)</name>
        <dbReference type="ChEBI" id="CHEBI:29105"/>
    </cofactor>
    <text evidence="14 17">Binds 1 zinc ion.</text>
</comment>
<dbReference type="EC" id="1.1.1.193" evidence="14"/>
<feature type="domain" description="CMP/dCMP-type deaminase" evidence="18">
    <location>
        <begin position="9"/>
        <end position="121"/>
    </location>
</feature>
<keyword evidence="8 14" id="KW-0862">Zinc</keyword>
<dbReference type="InterPro" id="IPR024072">
    <property type="entry name" value="DHFR-like_dom_sf"/>
</dbReference>
<comment type="similarity">
    <text evidence="4 14">In the N-terminal section; belongs to the cytidine and deoxycytidylate deaminase family.</text>
</comment>
<dbReference type="UniPathway" id="UPA00275">
    <property type="reaction ID" value="UER00401"/>
</dbReference>
<name>A0A8I0GA97_9ACTO</name>
<keyword evidence="20" id="KW-1185">Reference proteome</keyword>
<evidence type="ECO:0000256" key="10">
    <source>
        <dbReference type="ARBA" id="ARBA00023002"/>
    </source>
</evidence>
<comment type="function">
    <text evidence="1 14">Converts 2,5-diamino-6-(ribosylamino)-4(3h)-pyrimidinone 5'-phosphate into 5-amino-6-(ribosylamino)-2,4(1h,3h)-pyrimidinedione 5'-phosphate.</text>
</comment>
<dbReference type="InterPro" id="IPR016192">
    <property type="entry name" value="APOBEC/CMP_deaminase_Zn-bd"/>
</dbReference>
<comment type="similarity">
    <text evidence="5 14">In the C-terminal section; belongs to the HTP reductase family.</text>
</comment>
<evidence type="ECO:0000256" key="1">
    <source>
        <dbReference type="ARBA" id="ARBA00002151"/>
    </source>
</evidence>
<dbReference type="EMBL" id="JACRUO010000001">
    <property type="protein sequence ID" value="MBD3689098.1"/>
    <property type="molecule type" value="Genomic_DNA"/>
</dbReference>
<feature type="binding site" evidence="16">
    <location>
        <begin position="282"/>
        <end position="288"/>
    </location>
    <ligand>
        <name>NADP(+)</name>
        <dbReference type="ChEBI" id="CHEBI:58349"/>
    </ligand>
</feature>
<dbReference type="Proteomes" id="UP000627538">
    <property type="component" value="Unassembled WGS sequence"/>
</dbReference>
<keyword evidence="10 14" id="KW-0560">Oxidoreductase</keyword>
<comment type="catalytic activity">
    <reaction evidence="12 14">
        <text>5-amino-6-(5-phospho-D-ribitylamino)uracil + NADP(+) = 5-amino-6-(5-phospho-D-ribosylamino)uracil + NADPH + H(+)</text>
        <dbReference type="Rhea" id="RHEA:17845"/>
        <dbReference type="ChEBI" id="CHEBI:15378"/>
        <dbReference type="ChEBI" id="CHEBI:57783"/>
        <dbReference type="ChEBI" id="CHEBI:58349"/>
        <dbReference type="ChEBI" id="CHEBI:58421"/>
        <dbReference type="ChEBI" id="CHEBI:58453"/>
        <dbReference type="EC" id="1.1.1.193"/>
    </reaction>
</comment>
<evidence type="ECO:0000256" key="7">
    <source>
        <dbReference type="ARBA" id="ARBA00022723"/>
    </source>
</evidence>
<proteinExistence type="inferred from homology"/>
<dbReference type="RefSeq" id="WP_191071170.1">
    <property type="nucleotide sequence ID" value="NZ_CP060506.1"/>
</dbReference>
<dbReference type="Pfam" id="PF01872">
    <property type="entry name" value="RibD_C"/>
    <property type="match status" value="1"/>
</dbReference>
<gene>
    <name evidence="19" type="primary">ribD</name>
    <name evidence="19" type="ORF">H8R10_02465</name>
</gene>
<dbReference type="GO" id="GO:0008703">
    <property type="term" value="F:5-amino-6-(5-phosphoribosylamino)uracil reductase activity"/>
    <property type="evidence" value="ECO:0007669"/>
    <property type="project" value="UniProtKB-EC"/>
</dbReference>
<feature type="binding site" evidence="16">
    <location>
        <position position="199"/>
    </location>
    <ligand>
        <name>NADP(+)</name>
        <dbReference type="ChEBI" id="CHEBI:58349"/>
    </ligand>
</feature>
<feature type="active site" description="Proton donor" evidence="15">
    <location>
        <position position="60"/>
    </location>
</feature>
<evidence type="ECO:0000256" key="17">
    <source>
        <dbReference type="PIRSR" id="PIRSR006769-3"/>
    </source>
</evidence>
<dbReference type="PANTHER" id="PTHR38011">
    <property type="entry name" value="DIHYDROFOLATE REDUCTASE FAMILY PROTEIN (AFU_ORTHOLOGUE AFUA_8G06820)"/>
    <property type="match status" value="1"/>
</dbReference>
<evidence type="ECO:0000256" key="3">
    <source>
        <dbReference type="ARBA" id="ARBA00004910"/>
    </source>
</evidence>